<feature type="transmembrane region" description="Helical" evidence="2">
    <location>
        <begin position="83"/>
        <end position="102"/>
    </location>
</feature>
<dbReference type="RefSeq" id="WP_056984478.1">
    <property type="nucleotide sequence ID" value="NZ_AZGE01000011.1"/>
</dbReference>
<evidence type="ECO:0000313" key="5">
    <source>
        <dbReference type="Proteomes" id="UP000050973"/>
    </source>
</evidence>
<feature type="domain" description="Zinc-ribbon" evidence="3">
    <location>
        <begin position="12"/>
        <end position="34"/>
    </location>
</feature>
<keyword evidence="2" id="KW-0812">Transmembrane</keyword>
<name>A0A0R1WBY8_9LACO</name>
<accession>A0A0R1WBY8</accession>
<feature type="compositionally biased region" description="Polar residues" evidence="1">
    <location>
        <begin position="106"/>
        <end position="115"/>
    </location>
</feature>
<reference evidence="4 5" key="1">
    <citation type="journal article" date="2015" name="Genome Announc.">
        <title>Expanding the biotechnology potential of lactobacilli through comparative genomics of 213 strains and associated genera.</title>
        <authorList>
            <person name="Sun Z."/>
            <person name="Harris H.M."/>
            <person name="McCann A."/>
            <person name="Guo C."/>
            <person name="Argimon S."/>
            <person name="Zhang W."/>
            <person name="Yang X."/>
            <person name="Jeffery I.B."/>
            <person name="Cooney J.C."/>
            <person name="Kagawa T.F."/>
            <person name="Liu W."/>
            <person name="Song Y."/>
            <person name="Salvetti E."/>
            <person name="Wrobel A."/>
            <person name="Rasinkangas P."/>
            <person name="Parkhill J."/>
            <person name="Rea M.C."/>
            <person name="O'Sullivan O."/>
            <person name="Ritari J."/>
            <person name="Douillard F.P."/>
            <person name="Paul Ross R."/>
            <person name="Yang R."/>
            <person name="Briner A.E."/>
            <person name="Felis G.E."/>
            <person name="de Vos W.M."/>
            <person name="Barrangou R."/>
            <person name="Klaenhammer T.R."/>
            <person name="Caufield P.W."/>
            <person name="Cui Y."/>
            <person name="Zhang H."/>
            <person name="O'Toole P.W."/>
        </authorList>
    </citation>
    <scope>NUCLEOTIDE SEQUENCE [LARGE SCALE GENOMIC DNA]</scope>
    <source>
        <strain evidence="4 5">DSM 4864</strain>
    </source>
</reference>
<feature type="region of interest" description="Disordered" evidence="1">
    <location>
        <begin position="36"/>
        <end position="76"/>
    </location>
</feature>
<protein>
    <recommendedName>
        <fullName evidence="3">Zinc-ribbon domain-containing protein</fullName>
    </recommendedName>
</protein>
<dbReference type="Pfam" id="PF13240">
    <property type="entry name" value="Zn_Ribbon_1"/>
    <property type="match status" value="1"/>
</dbReference>
<proteinExistence type="predicted"/>
<feature type="region of interest" description="Disordered" evidence="1">
    <location>
        <begin position="106"/>
        <end position="135"/>
    </location>
</feature>
<feature type="compositionally biased region" description="Polar residues" evidence="1">
    <location>
        <begin position="43"/>
        <end position="75"/>
    </location>
</feature>
<evidence type="ECO:0000256" key="1">
    <source>
        <dbReference type="SAM" id="MobiDB-lite"/>
    </source>
</evidence>
<comment type="caution">
    <text evidence="4">The sequence shown here is derived from an EMBL/GenBank/DDBJ whole genome shotgun (WGS) entry which is preliminary data.</text>
</comment>
<sequence>MFIKRIGGINMFCPNCGKKVSTAADFCPYCGTKLGHSTDKKGQVTSEEQVKSTDQLEAGTATHQPTPSSPNGSSKKTGKKAQIILVIVIIALLAAIAFMLGMQGNGTDSATTTSEKPARTIGKKNSSTSRSASRPIFNDQQKAAAILYYAKENESNNFWGELYRGALAKSTKVTSDSLTDQATERGDGTMHAYYPTGLFFGGASGYVMGSDGQTVYYYRLGPSPDDSIEPDDTVSLNEIEQYVIDHHAMDQVNQIAGNIKFN</sequence>
<keyword evidence="2" id="KW-1133">Transmembrane helix</keyword>
<evidence type="ECO:0000259" key="3">
    <source>
        <dbReference type="Pfam" id="PF13240"/>
    </source>
</evidence>
<evidence type="ECO:0000313" key="4">
    <source>
        <dbReference type="EMBL" id="KRM15456.1"/>
    </source>
</evidence>
<dbReference type="PATRIC" id="fig|1423779.3.peg.382"/>
<evidence type="ECO:0000256" key="2">
    <source>
        <dbReference type="SAM" id="Phobius"/>
    </source>
</evidence>
<dbReference type="AlphaFoldDB" id="A0A0R1WBY8"/>
<dbReference type="InterPro" id="IPR026870">
    <property type="entry name" value="Zinc_ribbon_dom"/>
</dbReference>
<gene>
    <name evidence="4" type="ORF">FC49_GL000377</name>
</gene>
<dbReference type="EMBL" id="AZGE01000011">
    <property type="protein sequence ID" value="KRM15456.1"/>
    <property type="molecule type" value="Genomic_DNA"/>
</dbReference>
<keyword evidence="2" id="KW-0472">Membrane</keyword>
<organism evidence="4 5">
    <name type="scientific">Limosilactobacillus oris DSM 4864</name>
    <dbReference type="NCBI Taxonomy" id="1423779"/>
    <lineage>
        <taxon>Bacteria</taxon>
        <taxon>Bacillati</taxon>
        <taxon>Bacillota</taxon>
        <taxon>Bacilli</taxon>
        <taxon>Lactobacillales</taxon>
        <taxon>Lactobacillaceae</taxon>
        <taxon>Limosilactobacillus</taxon>
    </lineage>
</organism>
<feature type="compositionally biased region" description="Polar residues" evidence="1">
    <location>
        <begin position="123"/>
        <end position="132"/>
    </location>
</feature>
<dbReference type="Proteomes" id="UP000050973">
    <property type="component" value="Unassembled WGS sequence"/>
</dbReference>